<dbReference type="AlphaFoldDB" id="A0AAV9ER10"/>
<keyword evidence="5" id="KW-1185">Reference proteome</keyword>
<evidence type="ECO:0000256" key="3">
    <source>
        <dbReference type="PROSITE-ProRule" id="PRU00708"/>
    </source>
</evidence>
<dbReference type="PANTHER" id="PTHR47447">
    <property type="entry name" value="OS03G0856100 PROTEIN"/>
    <property type="match status" value="1"/>
</dbReference>
<accession>A0AAV9ER10</accession>
<comment type="similarity">
    <text evidence="1">Belongs to the PPR family. P subfamily.</text>
</comment>
<reference evidence="4" key="2">
    <citation type="submission" date="2023-06" db="EMBL/GenBank/DDBJ databases">
        <authorList>
            <person name="Ma L."/>
            <person name="Liu K.-W."/>
            <person name="Li Z."/>
            <person name="Hsiao Y.-Y."/>
            <person name="Qi Y."/>
            <person name="Fu T."/>
            <person name="Tang G."/>
            <person name="Zhang D."/>
            <person name="Sun W.-H."/>
            <person name="Liu D.-K."/>
            <person name="Li Y."/>
            <person name="Chen G.-Z."/>
            <person name="Liu X.-D."/>
            <person name="Liao X.-Y."/>
            <person name="Jiang Y.-T."/>
            <person name="Yu X."/>
            <person name="Hao Y."/>
            <person name="Huang J."/>
            <person name="Zhao X.-W."/>
            <person name="Ke S."/>
            <person name="Chen Y.-Y."/>
            <person name="Wu W.-L."/>
            <person name="Hsu J.-L."/>
            <person name="Lin Y.-F."/>
            <person name="Huang M.-D."/>
            <person name="Li C.-Y."/>
            <person name="Huang L."/>
            <person name="Wang Z.-W."/>
            <person name="Zhao X."/>
            <person name="Zhong W.-Y."/>
            <person name="Peng D.-H."/>
            <person name="Ahmad S."/>
            <person name="Lan S."/>
            <person name="Zhang J.-S."/>
            <person name="Tsai W.-C."/>
            <person name="Van De Peer Y."/>
            <person name="Liu Z.-J."/>
        </authorList>
    </citation>
    <scope>NUCLEOTIDE SEQUENCE</scope>
    <source>
        <strain evidence="4">CP</strain>
        <tissue evidence="4">Leaves</tissue>
    </source>
</reference>
<comment type="caution">
    <text evidence="4">The sequence shown here is derived from an EMBL/GenBank/DDBJ whole genome shotgun (WGS) entry which is preliminary data.</text>
</comment>
<dbReference type="Gene3D" id="1.25.40.10">
    <property type="entry name" value="Tetratricopeptide repeat domain"/>
    <property type="match status" value="1"/>
</dbReference>
<keyword evidence="2" id="KW-0677">Repeat</keyword>
<reference evidence="4" key="1">
    <citation type="journal article" date="2023" name="Nat. Commun.">
        <title>Diploid and tetraploid genomes of Acorus and the evolution of monocots.</title>
        <authorList>
            <person name="Ma L."/>
            <person name="Liu K.W."/>
            <person name="Li Z."/>
            <person name="Hsiao Y.Y."/>
            <person name="Qi Y."/>
            <person name="Fu T."/>
            <person name="Tang G.D."/>
            <person name="Zhang D."/>
            <person name="Sun W.H."/>
            <person name="Liu D.K."/>
            <person name="Li Y."/>
            <person name="Chen G.Z."/>
            <person name="Liu X.D."/>
            <person name="Liao X.Y."/>
            <person name="Jiang Y.T."/>
            <person name="Yu X."/>
            <person name="Hao Y."/>
            <person name="Huang J."/>
            <person name="Zhao X.W."/>
            <person name="Ke S."/>
            <person name="Chen Y.Y."/>
            <person name="Wu W.L."/>
            <person name="Hsu J.L."/>
            <person name="Lin Y.F."/>
            <person name="Huang M.D."/>
            <person name="Li C.Y."/>
            <person name="Huang L."/>
            <person name="Wang Z.W."/>
            <person name="Zhao X."/>
            <person name="Zhong W.Y."/>
            <person name="Peng D.H."/>
            <person name="Ahmad S."/>
            <person name="Lan S."/>
            <person name="Zhang J.S."/>
            <person name="Tsai W.C."/>
            <person name="Van de Peer Y."/>
            <person name="Liu Z.J."/>
        </authorList>
    </citation>
    <scope>NUCLEOTIDE SEQUENCE</scope>
    <source>
        <strain evidence="4">CP</strain>
    </source>
</reference>
<organism evidence="4 5">
    <name type="scientific">Acorus calamus</name>
    <name type="common">Sweet flag</name>
    <dbReference type="NCBI Taxonomy" id="4465"/>
    <lineage>
        <taxon>Eukaryota</taxon>
        <taxon>Viridiplantae</taxon>
        <taxon>Streptophyta</taxon>
        <taxon>Embryophyta</taxon>
        <taxon>Tracheophyta</taxon>
        <taxon>Spermatophyta</taxon>
        <taxon>Magnoliopsida</taxon>
        <taxon>Liliopsida</taxon>
        <taxon>Acoraceae</taxon>
        <taxon>Acorus</taxon>
    </lineage>
</organism>
<evidence type="ECO:0000256" key="1">
    <source>
        <dbReference type="ARBA" id="ARBA00007626"/>
    </source>
</evidence>
<dbReference type="Proteomes" id="UP001180020">
    <property type="component" value="Unassembled WGS sequence"/>
</dbReference>
<feature type="repeat" description="PPR" evidence="3">
    <location>
        <begin position="35"/>
        <end position="69"/>
    </location>
</feature>
<proteinExistence type="inferred from homology"/>
<dbReference type="InterPro" id="IPR002885">
    <property type="entry name" value="PPR_rpt"/>
</dbReference>
<sequence>MYKTLIGFLCKGGELERVVEVKCAMEWSGAMTRPNTMTYALLMEGLCAGEDYRVTEKMVFDMEHRECKPNVVNYGLLMSDHGGAGISRRRHCLRRESLGDLVAGIG</sequence>
<dbReference type="Pfam" id="PF13812">
    <property type="entry name" value="PPR_3"/>
    <property type="match status" value="1"/>
</dbReference>
<dbReference type="NCBIfam" id="TIGR00756">
    <property type="entry name" value="PPR"/>
    <property type="match status" value="1"/>
</dbReference>
<dbReference type="EMBL" id="JAUJYO010000006">
    <property type="protein sequence ID" value="KAK1314602.1"/>
    <property type="molecule type" value="Genomic_DNA"/>
</dbReference>
<protein>
    <recommendedName>
        <fullName evidence="6">Pentatricopeptide repeat-containing protein</fullName>
    </recommendedName>
</protein>
<evidence type="ECO:0000313" key="5">
    <source>
        <dbReference type="Proteomes" id="UP001180020"/>
    </source>
</evidence>
<evidence type="ECO:0000256" key="2">
    <source>
        <dbReference type="ARBA" id="ARBA00022737"/>
    </source>
</evidence>
<dbReference type="InterPro" id="IPR011990">
    <property type="entry name" value="TPR-like_helical_dom_sf"/>
</dbReference>
<evidence type="ECO:0008006" key="6">
    <source>
        <dbReference type="Google" id="ProtNLM"/>
    </source>
</evidence>
<name>A0AAV9ER10_ACOCL</name>
<gene>
    <name evidence="4" type="ORF">QJS10_CPA06g01265</name>
</gene>
<evidence type="ECO:0000313" key="4">
    <source>
        <dbReference type="EMBL" id="KAK1314602.1"/>
    </source>
</evidence>
<dbReference type="PANTHER" id="PTHR47447:SF17">
    <property type="entry name" value="OS12G0638900 PROTEIN"/>
    <property type="match status" value="1"/>
</dbReference>
<dbReference type="PROSITE" id="PS51375">
    <property type="entry name" value="PPR"/>
    <property type="match status" value="1"/>
</dbReference>